<gene>
    <name evidence="1" type="ORF">QD47_08385</name>
</gene>
<name>A0A0D7X3N7_9BACL</name>
<proteinExistence type="predicted"/>
<dbReference type="Proteomes" id="UP000032534">
    <property type="component" value="Unassembled WGS sequence"/>
</dbReference>
<reference evidence="1 2" key="1">
    <citation type="submission" date="2014-11" db="EMBL/GenBank/DDBJ databases">
        <title>Draft Genome Sequences of Paenibacillus polymyxa NRRL B-30509 and Paenibacillus terrae NRRL B-30644, Strains from a Poultry Environment that Produce Tridecaptin A and Paenicidins.</title>
        <authorList>
            <person name="van Belkum M.J."/>
            <person name="Lohans C.T."/>
            <person name="Vederas J.C."/>
        </authorList>
    </citation>
    <scope>NUCLEOTIDE SEQUENCE [LARGE SCALE GENOMIC DNA]</scope>
    <source>
        <strain evidence="1 2">NRRL B-30644</strain>
    </source>
</reference>
<accession>A0A0D7X3N7</accession>
<dbReference type="EMBL" id="JTHP01000012">
    <property type="protein sequence ID" value="KJD45991.1"/>
    <property type="molecule type" value="Genomic_DNA"/>
</dbReference>
<dbReference type="AlphaFoldDB" id="A0A0D7X3N7"/>
<comment type="caution">
    <text evidence="1">The sequence shown here is derived from an EMBL/GenBank/DDBJ whole genome shotgun (WGS) entry which is preliminary data.</text>
</comment>
<protein>
    <submittedName>
        <fullName evidence="1">Uncharacterized protein</fullName>
    </submittedName>
</protein>
<keyword evidence="2" id="KW-1185">Reference proteome</keyword>
<dbReference type="PATRIC" id="fig|159743.3.peg.1840"/>
<organism evidence="1 2">
    <name type="scientific">Paenibacillus terrae</name>
    <dbReference type="NCBI Taxonomy" id="159743"/>
    <lineage>
        <taxon>Bacteria</taxon>
        <taxon>Bacillati</taxon>
        <taxon>Bacillota</taxon>
        <taxon>Bacilli</taxon>
        <taxon>Bacillales</taxon>
        <taxon>Paenibacillaceae</taxon>
        <taxon>Paenibacillus</taxon>
    </lineage>
</organism>
<evidence type="ECO:0000313" key="2">
    <source>
        <dbReference type="Proteomes" id="UP000032534"/>
    </source>
</evidence>
<evidence type="ECO:0000313" key="1">
    <source>
        <dbReference type="EMBL" id="KJD45991.1"/>
    </source>
</evidence>
<sequence>MIVEHEENYYCQMNLLENREMRVVVNLKNDIPHDQLKREIAGKVVLYAKDNKVDVQSIKILVHQPPSIIHIDISFA</sequence>